<dbReference type="AlphaFoldDB" id="A0A812V396"/>
<dbReference type="OrthoDB" id="411918at2759"/>
<comment type="caution">
    <text evidence="1">The sequence shown here is derived from an EMBL/GenBank/DDBJ whole genome shotgun (WGS) entry which is preliminary data.</text>
</comment>
<name>A0A812V396_9DINO</name>
<accession>A0A812V396</accession>
<dbReference type="CDD" id="cd00105">
    <property type="entry name" value="KH-I"/>
    <property type="match status" value="1"/>
</dbReference>
<protein>
    <submittedName>
        <fullName evidence="1">Uncharacterized protein</fullName>
    </submittedName>
</protein>
<evidence type="ECO:0000313" key="2">
    <source>
        <dbReference type="Proteomes" id="UP000604046"/>
    </source>
</evidence>
<dbReference type="EMBL" id="CAJNDS010002813">
    <property type="protein sequence ID" value="CAE7607117.1"/>
    <property type="molecule type" value="Genomic_DNA"/>
</dbReference>
<organism evidence="1 2">
    <name type="scientific">Symbiodinium natans</name>
    <dbReference type="NCBI Taxonomy" id="878477"/>
    <lineage>
        <taxon>Eukaryota</taxon>
        <taxon>Sar</taxon>
        <taxon>Alveolata</taxon>
        <taxon>Dinophyceae</taxon>
        <taxon>Suessiales</taxon>
        <taxon>Symbiodiniaceae</taxon>
        <taxon>Symbiodinium</taxon>
    </lineage>
</organism>
<proteinExistence type="predicted"/>
<keyword evidence="2" id="KW-1185">Reference proteome</keyword>
<gene>
    <name evidence="1" type="ORF">SNAT2548_LOCUS34524</name>
</gene>
<evidence type="ECO:0000313" key="1">
    <source>
        <dbReference type="EMBL" id="CAE7607117.1"/>
    </source>
</evidence>
<reference evidence="1" key="1">
    <citation type="submission" date="2021-02" db="EMBL/GenBank/DDBJ databases">
        <authorList>
            <person name="Dougan E. K."/>
            <person name="Rhodes N."/>
            <person name="Thang M."/>
            <person name="Chan C."/>
        </authorList>
    </citation>
    <scope>NUCLEOTIDE SEQUENCE</scope>
</reference>
<sequence>MFQPTANKMSQPNLEAFSSAAGALYEGRRSMWHEICLEPSLLNGFCRRGRRRLLEIEQATSATVKLDRARGVLKVFGSPDAIQNVERHLETMKGPRKEVSRAAWAELMRTRTGQDDGHTAVALQQIQNQSGCRLHIERSKCEVRLFGPNAAVALADRLLDDFQKMCMERLVTCPNSTSLNLDILNEMAQVMCVTFRLEEDLIFILGLEEVVADAAEELARFLANPGAYFLPSSSRAAAKVASKVSMICNLDGSPTTASGELYESGSDLGADWSPSQAGHITSPAFEALSSPSTPCMAPCCGSPCGVQRPMVHGMGQTDLDGHHCHCCGAPRFCGHCGNQIWVTSTSGYPLMTSPVAQSQASPLMAQMKPQFAQPQPNYFQVCLPQGPQGMMPQMQAIPVGR</sequence>
<dbReference type="Proteomes" id="UP000604046">
    <property type="component" value="Unassembled WGS sequence"/>
</dbReference>